<keyword evidence="2" id="KW-1185">Reference proteome</keyword>
<dbReference type="EMBL" id="LR130778">
    <property type="protein sequence ID" value="VDN46494.1"/>
    <property type="molecule type" value="Genomic_DNA"/>
</dbReference>
<dbReference type="AlphaFoldDB" id="A0A3P7NTE6"/>
<reference evidence="1 2" key="1">
    <citation type="submission" date="2018-09" db="EMBL/GenBank/DDBJ databases">
        <authorList>
            <person name="Postec A."/>
        </authorList>
    </citation>
    <scope>NUCLEOTIDE SEQUENCE [LARGE SCALE GENOMIC DNA]</scope>
    <source>
        <strain evidence="1">70B-A</strain>
    </source>
</reference>
<evidence type="ECO:0000313" key="1">
    <source>
        <dbReference type="EMBL" id="VDN46494.1"/>
    </source>
</evidence>
<sequence>MTARIKGNTIRFGFTRRNFIPINPAILTFTLDAIAAIHNLTGMTLKNMAKNSTTNETMSNIPMGCSI</sequence>
<dbReference type="Proteomes" id="UP000279029">
    <property type="component" value="Chromosome"/>
</dbReference>
<proteinExistence type="predicted"/>
<organism evidence="1 2">
    <name type="scientific">Petrocella atlantisensis</name>
    <dbReference type="NCBI Taxonomy" id="2173034"/>
    <lineage>
        <taxon>Bacteria</taxon>
        <taxon>Bacillati</taxon>
        <taxon>Bacillota</taxon>
        <taxon>Clostridia</taxon>
        <taxon>Lachnospirales</taxon>
        <taxon>Vallitaleaceae</taxon>
        <taxon>Petrocella</taxon>
    </lineage>
</organism>
<gene>
    <name evidence="1" type="ORF">PATL70BA_0631</name>
</gene>
<name>A0A3P7NTE6_9FIRM</name>
<dbReference type="KEGG" id="cbar:PATL70BA_0631"/>
<evidence type="ECO:0000313" key="2">
    <source>
        <dbReference type="Proteomes" id="UP000279029"/>
    </source>
</evidence>
<protein>
    <submittedName>
        <fullName evidence="1">Uncharacterized protein</fullName>
    </submittedName>
</protein>
<accession>A0A3P7NTE6</accession>